<sequence>MINAFRQAIINDTISFFLSFCSSFSSTSSFFSPSSSSFFSHSFILLLLLLLHTNLLLSFLLLFLHPYPSLLLLLLLLLHTHLFLLHFSYSYDSSSHTSLPPLPSSSQLPLSPLFFIIFSSQSSLPSSSFSAFPSSSSSSFFFFTASSSFLFFSFLYIRIIFFFTLSSSSSLFFLSLHFSHYLLPSCSNFFHTLLFLLLYLTFSHTSYPFSPTKIFITTIFLIIPPKLSIITANILKSCNSPCHQEHHTLLHKPLAIIPAIKINTTASTSITSKLFNHYMHIVSSLCEYFTELARSY</sequence>
<dbReference type="AlphaFoldDB" id="A0A812AQK2"/>
<gene>
    <name evidence="2" type="ORF">SPHA_2109</name>
</gene>
<evidence type="ECO:0000256" key="1">
    <source>
        <dbReference type="SAM" id="Phobius"/>
    </source>
</evidence>
<reference evidence="2" key="1">
    <citation type="submission" date="2021-01" db="EMBL/GenBank/DDBJ databases">
        <authorList>
            <person name="Li R."/>
            <person name="Bekaert M."/>
        </authorList>
    </citation>
    <scope>NUCLEOTIDE SEQUENCE</scope>
    <source>
        <strain evidence="2">Farmed</strain>
    </source>
</reference>
<comment type="caution">
    <text evidence="2">The sequence shown here is derived from an EMBL/GenBank/DDBJ whole genome shotgun (WGS) entry which is preliminary data.</text>
</comment>
<feature type="transmembrane region" description="Helical" evidence="1">
    <location>
        <begin position="109"/>
        <end position="132"/>
    </location>
</feature>
<feature type="transmembrane region" description="Helical" evidence="1">
    <location>
        <begin position="181"/>
        <end position="202"/>
    </location>
</feature>
<dbReference type="EMBL" id="CAHIKZ030000060">
    <property type="protein sequence ID" value="CAE1147482.1"/>
    <property type="molecule type" value="Genomic_DNA"/>
</dbReference>
<evidence type="ECO:0000313" key="3">
    <source>
        <dbReference type="Proteomes" id="UP000597762"/>
    </source>
</evidence>
<feature type="transmembrane region" description="Helical" evidence="1">
    <location>
        <begin position="12"/>
        <end position="31"/>
    </location>
</feature>
<keyword evidence="3" id="KW-1185">Reference proteome</keyword>
<accession>A0A812AQK2</accession>
<feature type="transmembrane region" description="Helical" evidence="1">
    <location>
        <begin position="43"/>
        <end position="63"/>
    </location>
</feature>
<protein>
    <submittedName>
        <fullName evidence="2">Uncharacterized protein</fullName>
    </submittedName>
</protein>
<keyword evidence="1" id="KW-0472">Membrane</keyword>
<dbReference type="Proteomes" id="UP000597762">
    <property type="component" value="Unassembled WGS sequence"/>
</dbReference>
<proteinExistence type="predicted"/>
<evidence type="ECO:0000313" key="2">
    <source>
        <dbReference type="EMBL" id="CAE1147482.1"/>
    </source>
</evidence>
<organism evidence="2 3">
    <name type="scientific">Acanthosepion pharaonis</name>
    <name type="common">Pharaoh cuttlefish</name>
    <name type="synonym">Sepia pharaonis</name>
    <dbReference type="NCBI Taxonomy" id="158019"/>
    <lineage>
        <taxon>Eukaryota</taxon>
        <taxon>Metazoa</taxon>
        <taxon>Spiralia</taxon>
        <taxon>Lophotrochozoa</taxon>
        <taxon>Mollusca</taxon>
        <taxon>Cephalopoda</taxon>
        <taxon>Coleoidea</taxon>
        <taxon>Decapodiformes</taxon>
        <taxon>Sepiida</taxon>
        <taxon>Sepiina</taxon>
        <taxon>Sepiidae</taxon>
        <taxon>Acanthosepion</taxon>
    </lineage>
</organism>
<feature type="transmembrane region" description="Helical" evidence="1">
    <location>
        <begin position="70"/>
        <end position="89"/>
    </location>
</feature>
<keyword evidence="1" id="KW-1133">Transmembrane helix</keyword>
<name>A0A812AQK2_ACAPH</name>
<feature type="transmembrane region" description="Helical" evidence="1">
    <location>
        <begin position="139"/>
        <end position="161"/>
    </location>
</feature>
<keyword evidence="1" id="KW-0812">Transmembrane</keyword>